<gene>
    <name evidence="1" type="ORF">Aca07nite_01370</name>
</gene>
<accession>A0ABQ3W7B3</accession>
<reference evidence="1" key="1">
    <citation type="submission" date="2021-01" db="EMBL/GenBank/DDBJ databases">
        <title>Whole genome shotgun sequence of Actinoplanes capillaceus NBRC 16408.</title>
        <authorList>
            <person name="Komaki H."/>
            <person name="Tamura T."/>
        </authorList>
    </citation>
    <scope>NUCLEOTIDE SEQUENCE [LARGE SCALE GENOMIC DNA]</scope>
    <source>
        <strain evidence="1">NBRC 16408</strain>
    </source>
</reference>
<name>A0ABQ3W7B3_9ACTN</name>
<dbReference type="EMBL" id="BOMF01000001">
    <property type="protein sequence ID" value="GID42862.1"/>
    <property type="molecule type" value="Genomic_DNA"/>
</dbReference>
<comment type="caution">
    <text evidence="1">The sequence shown here is derived from an EMBL/GenBank/DDBJ whole genome shotgun (WGS) entry which is preliminary data.</text>
</comment>
<sequence length="148" mass="16031">MGETNMLMAGMCQDLGWGLVFITDSAVEEAGLPSAFETESDGRQVDFMSNETATVLRVRHGSDGDVEVRLWVGEEDWGNQGSHEIGVTTISVPSGMIKVSDVLEQKFIQVRIDPGTYRLQMNGDSPTEPAVVDLVLRGAGDGLRHLHG</sequence>
<organism evidence="1">
    <name type="scientific">Actinoplanes campanulatus</name>
    <dbReference type="NCBI Taxonomy" id="113559"/>
    <lineage>
        <taxon>Bacteria</taxon>
        <taxon>Bacillati</taxon>
        <taxon>Actinomycetota</taxon>
        <taxon>Actinomycetes</taxon>
        <taxon>Micromonosporales</taxon>
        <taxon>Micromonosporaceae</taxon>
        <taxon>Actinoplanes</taxon>
    </lineage>
</organism>
<evidence type="ECO:0000313" key="1">
    <source>
        <dbReference type="EMBL" id="GID42862.1"/>
    </source>
</evidence>
<protein>
    <submittedName>
        <fullName evidence="1">Uncharacterized protein</fullName>
    </submittedName>
</protein>
<proteinExistence type="predicted"/>
<dbReference type="RefSeq" id="WP_204293469.1">
    <property type="nucleotide sequence ID" value="NZ_BAAAGQ010000008.1"/>
</dbReference>